<protein>
    <recommendedName>
        <fullName evidence="4">Polysaccharide chain length determinant N-terminal domain-containing protein</fullName>
    </recommendedName>
</protein>
<evidence type="ECO:0000313" key="3">
    <source>
        <dbReference type="Proteomes" id="UP001500621"/>
    </source>
</evidence>
<dbReference type="RefSeq" id="WP_345262278.1">
    <property type="nucleotide sequence ID" value="NZ_BAABIM010000001.1"/>
</dbReference>
<dbReference type="PANTHER" id="PTHR32309">
    <property type="entry name" value="TYROSINE-PROTEIN KINASE"/>
    <property type="match status" value="1"/>
</dbReference>
<dbReference type="InterPro" id="IPR050445">
    <property type="entry name" value="Bact_polysacc_biosynth/exp"/>
</dbReference>
<feature type="region of interest" description="Disordered" evidence="1">
    <location>
        <begin position="453"/>
        <end position="484"/>
    </location>
</feature>
<comment type="caution">
    <text evidence="2">The sequence shown here is derived from an EMBL/GenBank/DDBJ whole genome shotgun (WGS) entry which is preliminary data.</text>
</comment>
<proteinExistence type="predicted"/>
<dbReference type="Gene3D" id="3.40.50.300">
    <property type="entry name" value="P-loop containing nucleotide triphosphate hydrolases"/>
    <property type="match status" value="1"/>
</dbReference>
<evidence type="ECO:0008006" key="4">
    <source>
        <dbReference type="Google" id="ProtNLM"/>
    </source>
</evidence>
<dbReference type="SUPFAM" id="SSF52540">
    <property type="entry name" value="P-loop containing nucleoside triphosphate hydrolases"/>
    <property type="match status" value="1"/>
</dbReference>
<accession>A0ABP8VRF4</accession>
<dbReference type="Proteomes" id="UP001500621">
    <property type="component" value="Unassembled WGS sequence"/>
</dbReference>
<evidence type="ECO:0000313" key="2">
    <source>
        <dbReference type="EMBL" id="GAA4669899.1"/>
    </source>
</evidence>
<reference evidence="3" key="1">
    <citation type="journal article" date="2019" name="Int. J. Syst. Evol. Microbiol.">
        <title>The Global Catalogue of Microorganisms (GCM) 10K type strain sequencing project: providing services to taxonomists for standard genome sequencing and annotation.</title>
        <authorList>
            <consortium name="The Broad Institute Genomics Platform"/>
            <consortium name="The Broad Institute Genome Sequencing Center for Infectious Disease"/>
            <person name="Wu L."/>
            <person name="Ma J."/>
        </authorList>
    </citation>
    <scope>NUCLEOTIDE SEQUENCE [LARGE SCALE GENOMIC DNA]</scope>
    <source>
        <strain evidence="3">JCM 18127</strain>
    </source>
</reference>
<evidence type="ECO:0000256" key="1">
    <source>
        <dbReference type="SAM" id="MobiDB-lite"/>
    </source>
</evidence>
<sequence length="484" mass="50297">MDLSDQLAAVWARRMVVLVVALLVGAAVFAWRVTSPEEFEASSTLQVRPPVEDTSDPALRVSFYADTVIGLVTSRGVVAATLEELGRDEDPDDVVDLVAAEEGTQPGFVTVQVRDSSPARAVELADALVAAVDERVEADQAADREAERDALTQAIADVGLQRDQLPQSDYAGRAALIRERESLLAALRSSAGRTSWQVTTVAEAQEPTSAVAPQPLRDGLLAGIVALLLLAEAIVVRRAWRGALSAREPARDVREAVGVPAVAVAPDDGVGALAALLPQLADAERVSVVHRGPTPSAHTALLVAELLAARGHDVLLVDVASARGSVHRELGVDAGPGFADLPTEERSLRRDLERLPRLGGARVLVAGSAEGAGAREPAATLARVVSSAGAERVVVAASVERPDELYAVLGQGSAGAVVLDVDGASATKRELREDAAALVGLQVGLVAATVQTGGGTEGQRLESRRRRGLRVTPAATGGKPARTP</sequence>
<name>A0ABP8VRF4_9ACTN</name>
<dbReference type="PANTHER" id="PTHR32309:SF31">
    <property type="entry name" value="CAPSULAR EXOPOLYSACCHARIDE FAMILY"/>
    <property type="match status" value="1"/>
</dbReference>
<gene>
    <name evidence="2" type="ORF">GCM10023226_03000</name>
</gene>
<dbReference type="InterPro" id="IPR027417">
    <property type="entry name" value="P-loop_NTPase"/>
</dbReference>
<keyword evidence="3" id="KW-1185">Reference proteome</keyword>
<organism evidence="2 3">
    <name type="scientific">Nocardioides nanhaiensis</name>
    <dbReference type="NCBI Taxonomy" id="1476871"/>
    <lineage>
        <taxon>Bacteria</taxon>
        <taxon>Bacillati</taxon>
        <taxon>Actinomycetota</taxon>
        <taxon>Actinomycetes</taxon>
        <taxon>Propionibacteriales</taxon>
        <taxon>Nocardioidaceae</taxon>
        <taxon>Nocardioides</taxon>
    </lineage>
</organism>
<dbReference type="EMBL" id="BAABIM010000001">
    <property type="protein sequence ID" value="GAA4669899.1"/>
    <property type="molecule type" value="Genomic_DNA"/>
</dbReference>